<name>A0ABP0SU64_9DINO</name>
<evidence type="ECO:0000313" key="2">
    <source>
        <dbReference type="EMBL" id="CAK9115941.1"/>
    </source>
</evidence>
<accession>A0ABP0SU64</accession>
<protein>
    <submittedName>
        <fullName evidence="2">Uncharacterized protein</fullName>
    </submittedName>
</protein>
<feature type="region of interest" description="Disordered" evidence="1">
    <location>
        <begin position="582"/>
        <end position="645"/>
    </location>
</feature>
<dbReference type="Proteomes" id="UP001642484">
    <property type="component" value="Unassembled WGS sequence"/>
</dbReference>
<comment type="caution">
    <text evidence="2">The sequence shown here is derived from an EMBL/GenBank/DDBJ whole genome shotgun (WGS) entry which is preliminary data.</text>
</comment>
<evidence type="ECO:0000313" key="3">
    <source>
        <dbReference type="Proteomes" id="UP001642484"/>
    </source>
</evidence>
<reference evidence="2 3" key="1">
    <citation type="submission" date="2024-02" db="EMBL/GenBank/DDBJ databases">
        <authorList>
            <person name="Chen Y."/>
            <person name="Shah S."/>
            <person name="Dougan E. K."/>
            <person name="Thang M."/>
            <person name="Chan C."/>
        </authorList>
    </citation>
    <scope>NUCLEOTIDE SEQUENCE [LARGE SCALE GENOMIC DNA]</scope>
</reference>
<evidence type="ECO:0000256" key="1">
    <source>
        <dbReference type="SAM" id="MobiDB-lite"/>
    </source>
</evidence>
<keyword evidence="3" id="KW-1185">Reference proteome</keyword>
<dbReference type="EMBL" id="CAXAMN010028273">
    <property type="protein sequence ID" value="CAK9115941.1"/>
    <property type="molecule type" value="Genomic_DNA"/>
</dbReference>
<feature type="compositionally biased region" description="Basic residues" evidence="1">
    <location>
        <begin position="619"/>
        <end position="630"/>
    </location>
</feature>
<organism evidence="2 3">
    <name type="scientific">Durusdinium trenchii</name>
    <dbReference type="NCBI Taxonomy" id="1381693"/>
    <lineage>
        <taxon>Eukaryota</taxon>
        <taxon>Sar</taxon>
        <taxon>Alveolata</taxon>
        <taxon>Dinophyceae</taxon>
        <taxon>Suessiales</taxon>
        <taxon>Symbiodiniaceae</taxon>
        <taxon>Durusdinium</taxon>
    </lineage>
</organism>
<feature type="region of interest" description="Disordered" evidence="1">
    <location>
        <begin position="23"/>
        <end position="48"/>
    </location>
</feature>
<feature type="compositionally biased region" description="Pro residues" evidence="1">
    <location>
        <begin position="29"/>
        <end position="38"/>
    </location>
</feature>
<gene>
    <name evidence="2" type="ORF">CCMP2556_LOCUS53662</name>
</gene>
<sequence length="695" mass="76524">MAVPWHSARDFAGLRGLERKPVLGRLAVPPEPEPPGPPAAGAAPLSAAEKVKQRLAALRGAAPSRSAAASSSAEFRRVPGIAVRRAAPVPKEEEVANLLAFHCPSKRCGHHWVTGRGATSSEQICKWCGESVVGVPSKGSIFCEIDQEAGTSAGEVVKIRLAQHVAPGWATMELEDRLVDFVGSEIRFLSQFFEHDGLRDYIAYRQGKSLEDDEGRDRNKDAGLVESMWHVVDALCKAEFTGSMRAGEADAKLQALLRGKIKFTVLCAPERDAHGAVVTAEVDFAVELDLEDKIADRADERLQRLRKVMNEMDKKVRSSRGADDAPCDTQILHPRELLAKLISSFDWRRGLSDQTMREGHDQIRCMTCRFLGDDCSVDIGRSKDLRSALRRLPSFLFCTRLLCRRTAPTAPTAEDWRAQTSSFLEAVAQTKGSQCFIRAEVKEEGLSLRIFSRADWLVNAAERLCALASQTEALTLSSLVGPGRQARGLRMDWEKTLEAVHDIPALLKEMLPESATGPGATAESGRLGCVRWCGSDAAHDVTKSSVVPAKVMQETQQIFRSYCALDELLDFVDFLKDFRQKGAAHARPQPRPPPKPRPPREVPRPCACSPDRRSPDRRSRSRSRGRRPAARRSPSYKPYRGPEETSQFEALAANRMMHDWQASRGRMGGRGAIGDVRCGICPGRDRGGGVWLSSP</sequence>
<proteinExistence type="predicted"/>